<dbReference type="PANTHER" id="PTHR42872">
    <property type="entry name" value="PROTEIN-GLUTAMATE METHYLESTERASE/PROTEIN-GLUTAMINE GLUTAMINASE"/>
    <property type="match status" value="1"/>
</dbReference>
<organism evidence="10 11">
    <name type="scientific">Sphingomonas abietis</name>
    <dbReference type="NCBI Taxonomy" id="3012344"/>
    <lineage>
        <taxon>Bacteria</taxon>
        <taxon>Pseudomonadati</taxon>
        <taxon>Pseudomonadota</taxon>
        <taxon>Alphaproteobacteria</taxon>
        <taxon>Sphingomonadales</taxon>
        <taxon>Sphingomonadaceae</taxon>
        <taxon>Sphingomonas</taxon>
    </lineage>
</organism>
<reference evidence="10 11" key="1">
    <citation type="submission" date="2022-12" db="EMBL/GenBank/DDBJ databases">
        <title>Sphingomonas abieness sp. nov., an endophytic bacterium isolated from Abies koreana.</title>
        <authorList>
            <person name="Jiang L."/>
            <person name="Lee J."/>
        </authorList>
    </citation>
    <scope>NUCLEOTIDE SEQUENCE [LARGE SCALE GENOMIC DNA]</scope>
    <source>
        <strain evidence="11">PAMB 00755</strain>
    </source>
</reference>
<dbReference type="PROSITE" id="PS50122">
    <property type="entry name" value="CHEB"/>
    <property type="match status" value="1"/>
</dbReference>
<evidence type="ECO:0000256" key="2">
    <source>
        <dbReference type="ARBA" id="ARBA00022500"/>
    </source>
</evidence>
<comment type="caution">
    <text evidence="6">Lacks conserved residue(s) required for the propagation of feature annotation.</text>
</comment>
<dbReference type="PIRSF" id="PIRSF000876">
    <property type="entry name" value="RR_chemtxs_CheB"/>
    <property type="match status" value="1"/>
</dbReference>
<evidence type="ECO:0000256" key="1">
    <source>
        <dbReference type="ARBA" id="ARBA00022490"/>
    </source>
</evidence>
<dbReference type="SUPFAM" id="SSF52738">
    <property type="entry name" value="Methylesterase CheB, C-terminal domain"/>
    <property type="match status" value="1"/>
</dbReference>
<comment type="catalytic activity">
    <reaction evidence="5">
        <text>[protein]-L-glutamate 5-O-methyl ester + H2O = L-glutamyl-[protein] + methanol + H(+)</text>
        <dbReference type="Rhea" id="RHEA:23236"/>
        <dbReference type="Rhea" id="RHEA-COMP:10208"/>
        <dbReference type="Rhea" id="RHEA-COMP:10311"/>
        <dbReference type="ChEBI" id="CHEBI:15377"/>
        <dbReference type="ChEBI" id="CHEBI:15378"/>
        <dbReference type="ChEBI" id="CHEBI:17790"/>
        <dbReference type="ChEBI" id="CHEBI:29973"/>
        <dbReference type="ChEBI" id="CHEBI:82795"/>
        <dbReference type="EC" id="3.1.1.61"/>
    </reaction>
</comment>
<dbReference type="InterPro" id="IPR011006">
    <property type="entry name" value="CheY-like_superfamily"/>
</dbReference>
<dbReference type="InterPro" id="IPR008248">
    <property type="entry name" value="CheB-like"/>
</dbReference>
<protein>
    <recommendedName>
        <fullName evidence="4">protein-glutamate methylesterase</fullName>
        <ecNumber evidence="4">3.1.1.61</ecNumber>
    </recommendedName>
</protein>
<evidence type="ECO:0000259" key="9">
    <source>
        <dbReference type="PROSITE" id="PS50122"/>
    </source>
</evidence>
<keyword evidence="7" id="KW-0597">Phosphoprotein</keyword>
<evidence type="ECO:0000313" key="11">
    <source>
        <dbReference type="Proteomes" id="UP001210865"/>
    </source>
</evidence>
<evidence type="ECO:0000256" key="6">
    <source>
        <dbReference type="PROSITE-ProRule" id="PRU00050"/>
    </source>
</evidence>
<dbReference type="InterPro" id="IPR001789">
    <property type="entry name" value="Sig_transdc_resp-reg_receiver"/>
</dbReference>
<feature type="domain" description="CheB-type methylesterase" evidence="9">
    <location>
        <begin position="147"/>
        <end position="337"/>
    </location>
</feature>
<dbReference type="CDD" id="cd17541">
    <property type="entry name" value="REC_CheB-like"/>
    <property type="match status" value="1"/>
</dbReference>
<keyword evidence="11" id="KW-1185">Reference proteome</keyword>
<evidence type="ECO:0000256" key="3">
    <source>
        <dbReference type="ARBA" id="ARBA00022801"/>
    </source>
</evidence>
<name>A0ABY7NI94_9SPHN</name>
<dbReference type="InterPro" id="IPR000673">
    <property type="entry name" value="Sig_transdc_resp-reg_Me-estase"/>
</dbReference>
<evidence type="ECO:0000256" key="4">
    <source>
        <dbReference type="ARBA" id="ARBA00039140"/>
    </source>
</evidence>
<dbReference type="RefSeq" id="WP_270075370.1">
    <property type="nucleotide sequence ID" value="NZ_CP115174.1"/>
</dbReference>
<dbReference type="Proteomes" id="UP001210865">
    <property type="component" value="Chromosome"/>
</dbReference>
<dbReference type="Gene3D" id="3.40.50.2300">
    <property type="match status" value="1"/>
</dbReference>
<proteinExistence type="predicted"/>
<evidence type="ECO:0000259" key="8">
    <source>
        <dbReference type="PROSITE" id="PS50110"/>
    </source>
</evidence>
<dbReference type="SUPFAM" id="SSF52172">
    <property type="entry name" value="CheY-like"/>
    <property type="match status" value="1"/>
</dbReference>
<dbReference type="EC" id="3.1.1.61" evidence="4"/>
<dbReference type="InterPro" id="IPR035909">
    <property type="entry name" value="CheB_C"/>
</dbReference>
<evidence type="ECO:0000256" key="5">
    <source>
        <dbReference type="ARBA" id="ARBA00048267"/>
    </source>
</evidence>
<feature type="modified residue" description="4-aspartylphosphate" evidence="7">
    <location>
        <position position="56"/>
    </location>
</feature>
<dbReference type="Gene3D" id="3.40.50.180">
    <property type="entry name" value="Methylesterase CheB, C-terminal domain"/>
    <property type="match status" value="1"/>
</dbReference>
<keyword evidence="2" id="KW-0145">Chemotaxis</keyword>
<evidence type="ECO:0000256" key="7">
    <source>
        <dbReference type="PROSITE-ProRule" id="PRU00169"/>
    </source>
</evidence>
<evidence type="ECO:0000313" key="10">
    <source>
        <dbReference type="EMBL" id="WBO20720.1"/>
    </source>
</evidence>
<dbReference type="Pfam" id="PF01339">
    <property type="entry name" value="CheB_methylest"/>
    <property type="match status" value="1"/>
</dbReference>
<dbReference type="Pfam" id="PF00072">
    <property type="entry name" value="Response_reg"/>
    <property type="match status" value="1"/>
</dbReference>
<dbReference type="PROSITE" id="PS50110">
    <property type="entry name" value="RESPONSE_REGULATORY"/>
    <property type="match status" value="1"/>
</dbReference>
<keyword evidence="1" id="KW-0963">Cytoplasm</keyword>
<dbReference type="PANTHER" id="PTHR42872:SF6">
    <property type="entry name" value="PROTEIN-GLUTAMATE METHYLESTERASE_PROTEIN-GLUTAMINE GLUTAMINASE"/>
    <property type="match status" value="1"/>
</dbReference>
<sequence>MADTKVLVVDDSLTMRALISRVLETLPGINVIGTADGAAEAKTEVLRLKPDVMTLDIEMPGMSGIEYLAELMEDRPMPVIMFSTRTEAGAASSIEALRLGAIDCFPKPKAASQAEFDAILCKLGTRIRTAKHAVVKPTKLAAVQSFDWNGRMLTIGMDASGTRKLFELLGSFPVNCPPTLIVAHIAPELIDGLVERLDRHAAAAVVKAGNGMRPAQGTIYLTQPGPTHFGVDQWPGGQIRQLTRDPVSGERPSISILFAAQAKAAATDAVGLMLTEAGEDGVAGLRAIQRVGGHVVAPAHLLGGASADGGYILQGGDAQEPVAWDKVAATILGLCSQ</sequence>
<accession>A0ABY7NI94</accession>
<gene>
    <name evidence="10" type="ORF">PBT88_10885</name>
</gene>
<keyword evidence="3" id="KW-0378">Hydrolase</keyword>
<dbReference type="EMBL" id="CP115174">
    <property type="protein sequence ID" value="WBO20720.1"/>
    <property type="molecule type" value="Genomic_DNA"/>
</dbReference>
<feature type="domain" description="Response regulatory" evidence="8">
    <location>
        <begin position="5"/>
        <end position="122"/>
    </location>
</feature>
<dbReference type="SMART" id="SM00448">
    <property type="entry name" value="REC"/>
    <property type="match status" value="1"/>
</dbReference>